<dbReference type="OrthoDB" id="9810065at2"/>
<keyword evidence="3" id="KW-0238">DNA-binding</keyword>
<dbReference type="InterPro" id="IPR036390">
    <property type="entry name" value="WH_DNA-bd_sf"/>
</dbReference>
<dbReference type="RefSeq" id="WP_053172120.1">
    <property type="nucleotide sequence ID" value="NZ_LFYT02000055.1"/>
</dbReference>
<dbReference type="GO" id="GO:0003700">
    <property type="term" value="F:DNA-binding transcription factor activity"/>
    <property type="evidence" value="ECO:0007669"/>
    <property type="project" value="InterPro"/>
</dbReference>
<dbReference type="Pfam" id="PF00126">
    <property type="entry name" value="HTH_1"/>
    <property type="match status" value="1"/>
</dbReference>
<dbReference type="Proteomes" id="UP000037507">
    <property type="component" value="Unassembled WGS sequence"/>
</dbReference>
<dbReference type="InterPro" id="IPR058163">
    <property type="entry name" value="LysR-type_TF_proteobact-type"/>
</dbReference>
<comment type="caution">
    <text evidence="6">The sequence shown here is derived from an EMBL/GenBank/DDBJ whole genome shotgun (WGS) entry which is preliminary data.</text>
</comment>
<dbReference type="CDD" id="cd08422">
    <property type="entry name" value="PBP2_CrgA_like"/>
    <property type="match status" value="1"/>
</dbReference>
<evidence type="ECO:0000256" key="1">
    <source>
        <dbReference type="ARBA" id="ARBA00009437"/>
    </source>
</evidence>
<evidence type="ECO:0000256" key="4">
    <source>
        <dbReference type="ARBA" id="ARBA00023163"/>
    </source>
</evidence>
<dbReference type="STRING" id="1293045.H663_08560"/>
<dbReference type="GO" id="GO:0003677">
    <property type="term" value="F:DNA binding"/>
    <property type="evidence" value="ECO:0007669"/>
    <property type="project" value="UniProtKB-KW"/>
</dbReference>
<dbReference type="SUPFAM" id="SSF53850">
    <property type="entry name" value="Periplasmic binding protein-like II"/>
    <property type="match status" value="1"/>
</dbReference>
<sequence>MEHLNFQALADFNLVARHEGFGKASRASGRSKASLSRHVAELEEGLGVRLLERVGRSFRLTEEGKTLYNRTAGLLEEVSDAAQELTEGQSEPRGRLRISAPVTFGNAAMGRLAAEFAVRYPEVQLEVTVEDHAVDLIADGYDVVIRVNPKPDDELVGRCFFRDRLAVVAAPSLAFPKAAVGTDSTPSVPAIVGIGMPETGTWTLRSGEVTQTLHRHAVLRLPNPITIRDAAMVGIGAAVLARNFIEDDIAQGRLVCWGEVSERAVEIWILHSSRRLVSSKVAAFVRFLCDVYAEKEVGLNGLPMPTLSAH</sequence>
<feature type="domain" description="HTH lysR-type" evidence="5">
    <location>
        <begin position="4"/>
        <end position="61"/>
    </location>
</feature>
<name>A0A2T7SSY6_9BURK</name>
<dbReference type="FunFam" id="1.10.10.10:FF:000001">
    <property type="entry name" value="LysR family transcriptional regulator"/>
    <property type="match status" value="1"/>
</dbReference>
<dbReference type="EMBL" id="LFYT02000055">
    <property type="protein sequence ID" value="PVE06059.1"/>
    <property type="molecule type" value="Genomic_DNA"/>
</dbReference>
<dbReference type="Gene3D" id="3.40.190.290">
    <property type="match status" value="1"/>
</dbReference>
<evidence type="ECO:0000256" key="2">
    <source>
        <dbReference type="ARBA" id="ARBA00023015"/>
    </source>
</evidence>
<dbReference type="InterPro" id="IPR036388">
    <property type="entry name" value="WH-like_DNA-bd_sf"/>
</dbReference>
<organism evidence="6 7">
    <name type="scientific">Limnohabitans planktonicus II-D5</name>
    <dbReference type="NCBI Taxonomy" id="1293045"/>
    <lineage>
        <taxon>Bacteria</taxon>
        <taxon>Pseudomonadati</taxon>
        <taxon>Pseudomonadota</taxon>
        <taxon>Betaproteobacteria</taxon>
        <taxon>Burkholderiales</taxon>
        <taxon>Comamonadaceae</taxon>
        <taxon>Limnohabitans</taxon>
    </lineage>
</organism>
<accession>A0A2T7SSY6</accession>
<dbReference type="AlphaFoldDB" id="A0A2T7SSY6"/>
<dbReference type="PANTHER" id="PTHR30537">
    <property type="entry name" value="HTH-TYPE TRANSCRIPTIONAL REGULATOR"/>
    <property type="match status" value="1"/>
</dbReference>
<evidence type="ECO:0000256" key="3">
    <source>
        <dbReference type="ARBA" id="ARBA00023125"/>
    </source>
</evidence>
<evidence type="ECO:0000259" key="5">
    <source>
        <dbReference type="PROSITE" id="PS50931"/>
    </source>
</evidence>
<evidence type="ECO:0000313" key="6">
    <source>
        <dbReference type="EMBL" id="PVE06059.1"/>
    </source>
</evidence>
<dbReference type="Gene3D" id="1.10.10.10">
    <property type="entry name" value="Winged helix-like DNA-binding domain superfamily/Winged helix DNA-binding domain"/>
    <property type="match status" value="1"/>
</dbReference>
<proteinExistence type="inferred from homology"/>
<keyword evidence="2" id="KW-0805">Transcription regulation</keyword>
<keyword evidence="4" id="KW-0804">Transcription</keyword>
<gene>
    <name evidence="6" type="ORF">H663_020075</name>
</gene>
<evidence type="ECO:0000313" key="7">
    <source>
        <dbReference type="Proteomes" id="UP000037507"/>
    </source>
</evidence>
<dbReference type="SUPFAM" id="SSF46785">
    <property type="entry name" value="Winged helix' DNA-binding domain"/>
    <property type="match status" value="1"/>
</dbReference>
<dbReference type="PROSITE" id="PS50931">
    <property type="entry name" value="HTH_LYSR"/>
    <property type="match status" value="1"/>
</dbReference>
<dbReference type="PANTHER" id="PTHR30537:SF5">
    <property type="entry name" value="HTH-TYPE TRANSCRIPTIONAL ACTIVATOR TTDR-RELATED"/>
    <property type="match status" value="1"/>
</dbReference>
<dbReference type="InterPro" id="IPR005119">
    <property type="entry name" value="LysR_subst-bd"/>
</dbReference>
<protein>
    <recommendedName>
        <fullName evidence="5">HTH lysR-type domain-containing protein</fullName>
    </recommendedName>
</protein>
<dbReference type="Pfam" id="PF03466">
    <property type="entry name" value="LysR_substrate"/>
    <property type="match status" value="1"/>
</dbReference>
<comment type="similarity">
    <text evidence="1">Belongs to the LysR transcriptional regulatory family.</text>
</comment>
<dbReference type="InterPro" id="IPR000847">
    <property type="entry name" value="LysR_HTH_N"/>
</dbReference>
<reference evidence="6" key="1">
    <citation type="submission" date="2017-04" db="EMBL/GenBank/DDBJ databases">
        <title>Unexpected and diverse lifestyles within the genus Limnohabitans.</title>
        <authorList>
            <person name="Kasalicky V."/>
            <person name="Mehrshad M."/>
            <person name="Andrei S.-A."/>
            <person name="Salcher M."/>
            <person name="Kratochvilova H."/>
            <person name="Simek K."/>
            <person name="Ghai R."/>
        </authorList>
    </citation>
    <scope>NUCLEOTIDE SEQUENCE [LARGE SCALE GENOMIC DNA]</scope>
    <source>
        <strain evidence="6">II-D5</strain>
    </source>
</reference>
<keyword evidence="7" id="KW-1185">Reference proteome</keyword>